<proteinExistence type="inferred from homology"/>
<sequence length="670" mass="76046">MLSLVTRNRQTFFKNGRVKRLSPAFEHTLASPGQSTSTSHAQISPKPPSSQDASNAGNPSNARPTQYKGNQRESRTGRLPASHLTEEHAIARAASGHDAQLFDILLSHIRKSQYKTAIALYDRYSSKTEPPSRPFRRKVESKVEEPLAFQFDEPARTIPFQERNHVRVVLAATAAHALEGSPEASRQTFLSSGAHWNDSTASRFLELLSSNTHVHEKLSSAFQDAKVAYWLSDPTALARYVKLIAKNRDAKSLWDLYELIKGAITRDNPLVSAHENEPTELPYCVTEAVWGSFLASALRCDRPDLAGQLWKDLDELKFTRTVSLWTTLLDGFDHLRLAPPAIASWKALLANNIKPDALTWRALISVCLRDKQVLFGMNKFQEFRDVEKESDWSERHRLSVYNTVIDGLLLNQSLEQARDLLKEMKAEGPAPDIITYNTFLGYHHRRGDLPGISKIMAEMQQEDIQGNVWTFSTILSSLLKAGRRDAVDFVLKTMGEQGIKANVAIYTNLIDDRLQQPDETSLRSVLSLLDRMQQTRLVFPNDVTYTSILTNIHRGRWLTKEQVEFYRNEILRRMRSQKIHLNLPGYHTILKACLDGSREEGVEYAMSYYREIRERGIPLNQTTWYILLAGLTGNNEWGLARQLVDEMAQASIKPSASLTRLADKIRHTRE</sequence>
<dbReference type="NCBIfam" id="TIGR00756">
    <property type="entry name" value="PPR"/>
    <property type="match status" value="1"/>
</dbReference>
<feature type="repeat" description="PPR" evidence="5">
    <location>
        <begin position="620"/>
        <end position="654"/>
    </location>
</feature>
<evidence type="ECO:0000256" key="2">
    <source>
        <dbReference type="ARBA" id="ARBA00022737"/>
    </source>
</evidence>
<dbReference type="PROSITE" id="PS51375">
    <property type="entry name" value="PPR"/>
    <property type="match status" value="3"/>
</dbReference>
<dbReference type="InterPro" id="IPR002885">
    <property type="entry name" value="PPR_rpt"/>
</dbReference>
<dbReference type="PANTHER" id="PTHR47447:SF17">
    <property type="entry name" value="OS12G0638900 PROTEIN"/>
    <property type="match status" value="1"/>
</dbReference>
<name>A0A5C3LCH1_COPMA</name>
<comment type="subunit">
    <text evidence="4">Binds to mitochondrial small subunit 15S rRNA.</text>
</comment>
<dbReference type="InterPro" id="IPR011990">
    <property type="entry name" value="TPR-like_helical_dom_sf"/>
</dbReference>
<dbReference type="EMBL" id="ML210146">
    <property type="protein sequence ID" value="TFK30764.1"/>
    <property type="molecule type" value="Genomic_DNA"/>
</dbReference>
<dbReference type="Pfam" id="PF13812">
    <property type="entry name" value="PPR_3"/>
    <property type="match status" value="1"/>
</dbReference>
<evidence type="ECO:0000256" key="6">
    <source>
        <dbReference type="SAM" id="MobiDB-lite"/>
    </source>
</evidence>
<feature type="repeat" description="PPR" evidence="5">
    <location>
        <begin position="397"/>
        <end position="431"/>
    </location>
</feature>
<comment type="similarity">
    <text evidence="1">Belongs to the CCM1 family.</text>
</comment>
<feature type="compositionally biased region" description="Polar residues" evidence="6">
    <location>
        <begin position="31"/>
        <end position="42"/>
    </location>
</feature>
<feature type="region of interest" description="Disordered" evidence="6">
    <location>
        <begin position="28"/>
        <end position="80"/>
    </location>
</feature>
<evidence type="ECO:0000313" key="7">
    <source>
        <dbReference type="EMBL" id="TFK30764.1"/>
    </source>
</evidence>
<evidence type="ECO:0000256" key="1">
    <source>
        <dbReference type="ARBA" id="ARBA00006192"/>
    </source>
</evidence>
<gene>
    <name evidence="7" type="ORF">FA15DRAFT_30022</name>
</gene>
<feature type="compositionally biased region" description="Polar residues" evidence="6">
    <location>
        <begin position="49"/>
        <end position="69"/>
    </location>
</feature>
<dbReference type="OrthoDB" id="185373at2759"/>
<protein>
    <recommendedName>
        <fullName evidence="9">Pentatricopeptide repeat-containing protein</fullName>
    </recommendedName>
</protein>
<evidence type="ECO:0000256" key="5">
    <source>
        <dbReference type="PROSITE-ProRule" id="PRU00708"/>
    </source>
</evidence>
<dbReference type="PANTHER" id="PTHR47447">
    <property type="entry name" value="OS03G0856100 PROTEIN"/>
    <property type="match status" value="1"/>
</dbReference>
<keyword evidence="2" id="KW-0677">Repeat</keyword>
<comment type="function">
    <text evidence="3">Regulates mitochondrial small subunit maturation by controlling 15S rRNA 5'-end processing. Localizes to the 5' precursor of the 15S rRNA in a position that is subsequently occupied by mS47 in the mature yeast mtSSU. Uses structure and sequence-specific RNA recognition, binding to a single-stranded region of the precursor and specifically recognizing bases -6 to -1. The exchange of Ccm1 for mS47 is coupled to the irreversible removal of precursor rRNA that is accompanied by conformational changes of the mitoribosomal proteins uS5m and mS26. These conformational changes signal completion of 5'-end rRNA processing through protection of the mature 5'-end of the 15S rRNA and stabilization of mS47. The removal of the 5' precursor together with the dissociation of Ccm1 may be catalyzed by the 5'-3' exoribonuclease Pet127. Involved in the specific removal of group I introns in mitochondrial encoded transcripts.</text>
</comment>
<organism evidence="7 8">
    <name type="scientific">Coprinopsis marcescibilis</name>
    <name type="common">Agaric fungus</name>
    <name type="synonym">Psathyrella marcescibilis</name>
    <dbReference type="NCBI Taxonomy" id="230819"/>
    <lineage>
        <taxon>Eukaryota</taxon>
        <taxon>Fungi</taxon>
        <taxon>Dikarya</taxon>
        <taxon>Basidiomycota</taxon>
        <taxon>Agaricomycotina</taxon>
        <taxon>Agaricomycetes</taxon>
        <taxon>Agaricomycetidae</taxon>
        <taxon>Agaricales</taxon>
        <taxon>Agaricineae</taxon>
        <taxon>Psathyrellaceae</taxon>
        <taxon>Coprinopsis</taxon>
    </lineage>
</organism>
<dbReference type="Proteomes" id="UP000307440">
    <property type="component" value="Unassembled WGS sequence"/>
</dbReference>
<reference evidence="7 8" key="1">
    <citation type="journal article" date="2019" name="Nat. Ecol. Evol.">
        <title>Megaphylogeny resolves global patterns of mushroom evolution.</title>
        <authorList>
            <person name="Varga T."/>
            <person name="Krizsan K."/>
            <person name="Foldi C."/>
            <person name="Dima B."/>
            <person name="Sanchez-Garcia M."/>
            <person name="Sanchez-Ramirez S."/>
            <person name="Szollosi G.J."/>
            <person name="Szarkandi J.G."/>
            <person name="Papp V."/>
            <person name="Albert L."/>
            <person name="Andreopoulos W."/>
            <person name="Angelini C."/>
            <person name="Antonin V."/>
            <person name="Barry K.W."/>
            <person name="Bougher N.L."/>
            <person name="Buchanan P."/>
            <person name="Buyck B."/>
            <person name="Bense V."/>
            <person name="Catcheside P."/>
            <person name="Chovatia M."/>
            <person name="Cooper J."/>
            <person name="Damon W."/>
            <person name="Desjardin D."/>
            <person name="Finy P."/>
            <person name="Geml J."/>
            <person name="Haridas S."/>
            <person name="Hughes K."/>
            <person name="Justo A."/>
            <person name="Karasinski D."/>
            <person name="Kautmanova I."/>
            <person name="Kiss B."/>
            <person name="Kocsube S."/>
            <person name="Kotiranta H."/>
            <person name="LaButti K.M."/>
            <person name="Lechner B.E."/>
            <person name="Liimatainen K."/>
            <person name="Lipzen A."/>
            <person name="Lukacs Z."/>
            <person name="Mihaltcheva S."/>
            <person name="Morgado L.N."/>
            <person name="Niskanen T."/>
            <person name="Noordeloos M.E."/>
            <person name="Ohm R.A."/>
            <person name="Ortiz-Santana B."/>
            <person name="Ovrebo C."/>
            <person name="Racz N."/>
            <person name="Riley R."/>
            <person name="Savchenko A."/>
            <person name="Shiryaev A."/>
            <person name="Soop K."/>
            <person name="Spirin V."/>
            <person name="Szebenyi C."/>
            <person name="Tomsovsky M."/>
            <person name="Tulloss R.E."/>
            <person name="Uehling J."/>
            <person name="Grigoriev I.V."/>
            <person name="Vagvolgyi C."/>
            <person name="Papp T."/>
            <person name="Martin F.M."/>
            <person name="Miettinen O."/>
            <person name="Hibbett D.S."/>
            <person name="Nagy L.G."/>
        </authorList>
    </citation>
    <scope>NUCLEOTIDE SEQUENCE [LARGE SCALE GENOMIC DNA]</scope>
    <source>
        <strain evidence="7 8">CBS 121175</strain>
    </source>
</reference>
<keyword evidence="8" id="KW-1185">Reference proteome</keyword>
<dbReference type="Gene3D" id="1.25.40.10">
    <property type="entry name" value="Tetratricopeptide repeat domain"/>
    <property type="match status" value="3"/>
</dbReference>
<evidence type="ECO:0000256" key="4">
    <source>
        <dbReference type="ARBA" id="ARBA00044511"/>
    </source>
</evidence>
<dbReference type="Pfam" id="PF13041">
    <property type="entry name" value="PPR_2"/>
    <property type="match status" value="1"/>
</dbReference>
<dbReference type="AlphaFoldDB" id="A0A5C3LCH1"/>
<accession>A0A5C3LCH1</accession>
<evidence type="ECO:0000256" key="3">
    <source>
        <dbReference type="ARBA" id="ARBA00044493"/>
    </source>
</evidence>
<feature type="repeat" description="PPR" evidence="5">
    <location>
        <begin position="467"/>
        <end position="501"/>
    </location>
</feature>
<evidence type="ECO:0008006" key="9">
    <source>
        <dbReference type="Google" id="ProtNLM"/>
    </source>
</evidence>
<evidence type="ECO:0000313" key="8">
    <source>
        <dbReference type="Proteomes" id="UP000307440"/>
    </source>
</evidence>
<dbReference type="STRING" id="230819.A0A5C3LCH1"/>